<dbReference type="PRINTS" id="PR00368">
    <property type="entry name" value="FADPNR"/>
</dbReference>
<feature type="signal peptide" evidence="10">
    <location>
        <begin position="1"/>
        <end position="19"/>
    </location>
</feature>
<accession>A0A9J6AJA1</accession>
<evidence type="ECO:0000256" key="10">
    <source>
        <dbReference type="SAM" id="SignalP"/>
    </source>
</evidence>
<dbReference type="Proteomes" id="UP000824120">
    <property type="component" value="Chromosome 2"/>
</dbReference>
<dbReference type="GO" id="GO:0005737">
    <property type="term" value="C:cytoplasm"/>
    <property type="evidence" value="ECO:0007669"/>
    <property type="project" value="TreeGrafter"/>
</dbReference>
<dbReference type="InterPro" id="IPR023753">
    <property type="entry name" value="FAD/NAD-binding_dom"/>
</dbReference>
<keyword evidence="9" id="KW-1133">Transmembrane helix</keyword>
<dbReference type="SUPFAM" id="SSF55424">
    <property type="entry name" value="FAD/NAD-linked reductases, dimerisation (C-terminal) domain"/>
    <property type="match status" value="1"/>
</dbReference>
<evidence type="ECO:0000256" key="9">
    <source>
        <dbReference type="SAM" id="Phobius"/>
    </source>
</evidence>
<evidence type="ECO:0000256" key="6">
    <source>
        <dbReference type="ARBA" id="ARBA00023027"/>
    </source>
</evidence>
<keyword evidence="9" id="KW-0472">Membrane</keyword>
<evidence type="ECO:0000259" key="12">
    <source>
        <dbReference type="Pfam" id="PF21791"/>
    </source>
</evidence>
<dbReference type="Pfam" id="PF21791">
    <property type="entry name" value="MDHAR3-like_C"/>
    <property type="match status" value="1"/>
</dbReference>
<gene>
    <name evidence="13" type="ORF">H5410_009621</name>
</gene>
<feature type="domain" description="FAD/NAD(P)-binding" evidence="11">
    <location>
        <begin position="173"/>
        <end position="363"/>
    </location>
</feature>
<organism evidence="13 14">
    <name type="scientific">Solanum commersonii</name>
    <name type="common">Commerson's wild potato</name>
    <name type="synonym">Commerson's nightshade</name>
    <dbReference type="NCBI Taxonomy" id="4109"/>
    <lineage>
        <taxon>Eukaryota</taxon>
        <taxon>Viridiplantae</taxon>
        <taxon>Streptophyta</taxon>
        <taxon>Embryophyta</taxon>
        <taxon>Tracheophyta</taxon>
        <taxon>Spermatophyta</taxon>
        <taxon>Magnoliopsida</taxon>
        <taxon>eudicotyledons</taxon>
        <taxon>Gunneridae</taxon>
        <taxon>Pentapetalae</taxon>
        <taxon>asterids</taxon>
        <taxon>lamiids</taxon>
        <taxon>Solanales</taxon>
        <taxon>Solanaceae</taxon>
        <taxon>Solanoideae</taxon>
        <taxon>Solaneae</taxon>
        <taxon>Solanum</taxon>
    </lineage>
</organism>
<evidence type="ECO:0000256" key="7">
    <source>
        <dbReference type="ARBA" id="ARBA00023284"/>
    </source>
</evidence>
<dbReference type="PRINTS" id="PR00411">
    <property type="entry name" value="PNDRDTASEI"/>
</dbReference>
<feature type="transmembrane region" description="Helical" evidence="9">
    <location>
        <begin position="496"/>
        <end position="517"/>
    </location>
</feature>
<dbReference type="PANTHER" id="PTHR43557:SF2">
    <property type="entry name" value="RIESKE DOMAIN-CONTAINING PROTEIN-RELATED"/>
    <property type="match status" value="1"/>
</dbReference>
<evidence type="ECO:0000256" key="8">
    <source>
        <dbReference type="ARBA" id="ARBA00038920"/>
    </source>
</evidence>
<evidence type="ECO:0000313" key="14">
    <source>
        <dbReference type="Proteomes" id="UP000824120"/>
    </source>
</evidence>
<keyword evidence="9" id="KW-0812">Transmembrane</keyword>
<evidence type="ECO:0000256" key="3">
    <source>
        <dbReference type="ARBA" id="ARBA00022630"/>
    </source>
</evidence>
<dbReference type="SUPFAM" id="SSF51905">
    <property type="entry name" value="FAD/NAD(P)-binding domain"/>
    <property type="match status" value="2"/>
</dbReference>
<evidence type="ECO:0000256" key="1">
    <source>
        <dbReference type="ARBA" id="ARBA00001974"/>
    </source>
</evidence>
<keyword evidence="6" id="KW-0520">NAD</keyword>
<comment type="cofactor">
    <cofactor evidence="1">
        <name>FAD</name>
        <dbReference type="ChEBI" id="CHEBI:57692"/>
    </cofactor>
</comment>
<dbReference type="Gene3D" id="3.50.50.60">
    <property type="entry name" value="FAD/NAD(P)-binding domain"/>
    <property type="match status" value="3"/>
</dbReference>
<sequence length="523" mass="56606">MGRAFVFVILGGGVAAGYAAHEFVKRGVSHGELCIISEEPVAPYERPALSKGYLLPEDPARLPAFHCCVGSNEERLTPKWYKENGIELVLGTRVKSADVRRKTLLTATGETITYKILIVATGARVGVKYAYNLPSPDPTCGIIVGILLFVENLKGTAHPGSASVNKALKLEEFGVSGSDAESVCYLRDLADANRLVNVMQSSGGGNAVVIGGGYIGMECAASLVIGKINVTMVFPEAHCMARLFTPKIASFYEEFYRSKGVKFVKGTVLTSFDFDSNDKMTAVNLRDGTKLPADMVIVGIGIRPNTSLFEGQLTLEKGGIKVNGQMQSSNSSVYAVGDVATFPVKIFGETRRLEHVDSARKSARHAVAAIMEPEKTTEFDYLPFFYSRVFTLSWQFYGDNTGDVVHFGDFLGNSFGAYWVNKGHVVGSFLEGGTKEEYAAIAKITRLKPAIEDLSDLETQGLGFALTLSDKLEPSEAVVVSSGSGSALVTEKPLHVWHATAGVILAASIAAFAYWYGRRRRRW</sequence>
<evidence type="ECO:0000313" key="13">
    <source>
        <dbReference type="EMBL" id="KAG5624403.1"/>
    </source>
</evidence>
<dbReference type="InterPro" id="IPR036188">
    <property type="entry name" value="FAD/NAD-bd_sf"/>
</dbReference>
<evidence type="ECO:0000256" key="4">
    <source>
        <dbReference type="ARBA" id="ARBA00022827"/>
    </source>
</evidence>
<keyword evidence="10" id="KW-0732">Signal</keyword>
<dbReference type="EMBL" id="JACXVP010000002">
    <property type="protein sequence ID" value="KAG5624403.1"/>
    <property type="molecule type" value="Genomic_DNA"/>
</dbReference>
<feature type="chain" id="PRO_5039927687" description="monodehydroascorbate reductase (NADH)" evidence="10">
    <location>
        <begin position="20"/>
        <end position="523"/>
    </location>
</feature>
<dbReference type="Pfam" id="PF07992">
    <property type="entry name" value="Pyr_redox_2"/>
    <property type="match status" value="2"/>
</dbReference>
<dbReference type="AlphaFoldDB" id="A0A9J6AJA1"/>
<dbReference type="PANTHER" id="PTHR43557">
    <property type="entry name" value="APOPTOSIS-INDUCING FACTOR 1"/>
    <property type="match status" value="1"/>
</dbReference>
<dbReference type="EC" id="1.6.5.4" evidence="8"/>
<dbReference type="OrthoDB" id="432169at2759"/>
<dbReference type="GO" id="GO:0016656">
    <property type="term" value="F:monodehydroascorbate reductase (NADH) activity"/>
    <property type="evidence" value="ECO:0007669"/>
    <property type="project" value="UniProtKB-EC"/>
</dbReference>
<keyword evidence="4" id="KW-0274">FAD</keyword>
<keyword evidence="14" id="KW-1185">Reference proteome</keyword>
<comment type="similarity">
    <text evidence="2">Belongs to the FAD-dependent oxidoreductase family.</text>
</comment>
<keyword evidence="3" id="KW-0285">Flavoprotein</keyword>
<dbReference type="InterPro" id="IPR016156">
    <property type="entry name" value="FAD/NAD-linked_Rdtase_dimer_sf"/>
</dbReference>
<evidence type="ECO:0000256" key="5">
    <source>
        <dbReference type="ARBA" id="ARBA00023002"/>
    </source>
</evidence>
<protein>
    <recommendedName>
        <fullName evidence="8">monodehydroascorbate reductase (NADH)</fullName>
        <ecNumber evidence="8">1.6.5.4</ecNumber>
    </recommendedName>
</protein>
<evidence type="ECO:0000259" key="11">
    <source>
        <dbReference type="Pfam" id="PF07992"/>
    </source>
</evidence>
<evidence type="ECO:0000256" key="2">
    <source>
        <dbReference type="ARBA" id="ARBA00006442"/>
    </source>
</evidence>
<keyword evidence="5" id="KW-0560">Oxidoreductase</keyword>
<dbReference type="Gene3D" id="3.30.390.30">
    <property type="match status" value="1"/>
</dbReference>
<keyword evidence="7" id="KW-0676">Redox-active center</keyword>
<proteinExistence type="inferred from homology"/>
<feature type="domain" description="FAD/NAD(P)-binding" evidence="11">
    <location>
        <begin position="8"/>
        <end position="125"/>
    </location>
</feature>
<name>A0A9J6AJA1_SOLCO</name>
<dbReference type="InterPro" id="IPR048618">
    <property type="entry name" value="MDHAR3-like_C"/>
</dbReference>
<comment type="caution">
    <text evidence="13">The sequence shown here is derived from an EMBL/GenBank/DDBJ whole genome shotgun (WGS) entry which is preliminary data.</text>
</comment>
<feature type="domain" description="Monodehydroascorbate reductase 3-like C-terminal" evidence="12">
    <location>
        <begin position="382"/>
        <end position="465"/>
    </location>
</feature>
<reference evidence="13 14" key="1">
    <citation type="submission" date="2020-09" db="EMBL/GenBank/DDBJ databases">
        <title>De no assembly of potato wild relative species, Solanum commersonii.</title>
        <authorList>
            <person name="Cho K."/>
        </authorList>
    </citation>
    <scope>NUCLEOTIDE SEQUENCE [LARGE SCALE GENOMIC DNA]</scope>
    <source>
        <strain evidence="13">LZ3.2</strain>
        <tissue evidence="13">Leaf</tissue>
    </source>
</reference>
<dbReference type="InterPro" id="IPR050446">
    <property type="entry name" value="FAD-oxidoreductase/Apoptosis"/>
</dbReference>